<sequence length="64" mass="7295">MNLEEFEDQSRETIEQTLNQLHTAALLAGQLETQIAETGRQIQQLSRVIEAFVAQQKAQRPSQE</sequence>
<name>A0A951PCP3_9CYAN</name>
<evidence type="ECO:0000313" key="1">
    <source>
        <dbReference type="EMBL" id="MBW4465999.1"/>
    </source>
</evidence>
<proteinExistence type="predicted"/>
<comment type="caution">
    <text evidence="1">The sequence shown here is derived from an EMBL/GenBank/DDBJ whole genome shotgun (WGS) entry which is preliminary data.</text>
</comment>
<protein>
    <submittedName>
        <fullName evidence="1">Uncharacterized protein</fullName>
    </submittedName>
</protein>
<dbReference type="Proteomes" id="UP000707356">
    <property type="component" value="Unassembled WGS sequence"/>
</dbReference>
<reference evidence="1" key="1">
    <citation type="submission" date="2021-05" db="EMBL/GenBank/DDBJ databases">
        <authorList>
            <person name="Pietrasiak N."/>
            <person name="Ward R."/>
            <person name="Stajich J.E."/>
            <person name="Kurbessoian T."/>
        </authorList>
    </citation>
    <scope>NUCLEOTIDE SEQUENCE</scope>
    <source>
        <strain evidence="1">GSE-TBD4-15B</strain>
    </source>
</reference>
<dbReference type="EMBL" id="JAHHHV010000065">
    <property type="protein sequence ID" value="MBW4465999.1"/>
    <property type="molecule type" value="Genomic_DNA"/>
</dbReference>
<gene>
    <name evidence="1" type="ORF">KME07_11245</name>
</gene>
<reference evidence="1" key="2">
    <citation type="journal article" date="2022" name="Microbiol. Resour. Announc.">
        <title>Metagenome Sequencing to Explore Phylogenomics of Terrestrial Cyanobacteria.</title>
        <authorList>
            <person name="Ward R.D."/>
            <person name="Stajich J.E."/>
            <person name="Johansen J.R."/>
            <person name="Huntemann M."/>
            <person name="Clum A."/>
            <person name="Foster B."/>
            <person name="Foster B."/>
            <person name="Roux S."/>
            <person name="Palaniappan K."/>
            <person name="Varghese N."/>
            <person name="Mukherjee S."/>
            <person name="Reddy T.B.K."/>
            <person name="Daum C."/>
            <person name="Copeland A."/>
            <person name="Chen I.A."/>
            <person name="Ivanova N.N."/>
            <person name="Kyrpides N.C."/>
            <person name="Shapiro N."/>
            <person name="Eloe-Fadrosh E.A."/>
            <person name="Pietrasiak N."/>
        </authorList>
    </citation>
    <scope>NUCLEOTIDE SEQUENCE</scope>
    <source>
        <strain evidence="1">GSE-TBD4-15B</strain>
    </source>
</reference>
<accession>A0A951PCP3</accession>
<organism evidence="1 2">
    <name type="scientific">Pegethrix bostrychoides GSE-TBD4-15B</name>
    <dbReference type="NCBI Taxonomy" id="2839662"/>
    <lineage>
        <taxon>Bacteria</taxon>
        <taxon>Bacillati</taxon>
        <taxon>Cyanobacteriota</taxon>
        <taxon>Cyanophyceae</taxon>
        <taxon>Oculatellales</taxon>
        <taxon>Oculatellaceae</taxon>
        <taxon>Pegethrix</taxon>
    </lineage>
</organism>
<dbReference type="AlphaFoldDB" id="A0A951PCP3"/>
<evidence type="ECO:0000313" key="2">
    <source>
        <dbReference type="Proteomes" id="UP000707356"/>
    </source>
</evidence>